<feature type="transmembrane region" description="Helical" evidence="6">
    <location>
        <begin position="27"/>
        <end position="45"/>
    </location>
</feature>
<evidence type="ECO:0000256" key="3">
    <source>
        <dbReference type="ARBA" id="ARBA00022989"/>
    </source>
</evidence>
<feature type="transmembrane region" description="Helical" evidence="6">
    <location>
        <begin position="436"/>
        <end position="457"/>
    </location>
</feature>
<feature type="transmembrane region" description="Helical" evidence="6">
    <location>
        <begin position="128"/>
        <end position="147"/>
    </location>
</feature>
<accession>A0A5N3P613</accession>
<comment type="caution">
    <text evidence="8">The sequence shown here is derived from an EMBL/GenBank/DDBJ whole genome shotgun (WGS) entry which is preliminary data.</text>
</comment>
<dbReference type="AlphaFoldDB" id="A0A5N3P613"/>
<evidence type="ECO:0000256" key="4">
    <source>
        <dbReference type="ARBA" id="ARBA00023136"/>
    </source>
</evidence>
<feature type="transmembrane region" description="Helical" evidence="6">
    <location>
        <begin position="398"/>
        <end position="416"/>
    </location>
</feature>
<dbReference type="InterPro" id="IPR007016">
    <property type="entry name" value="O-antigen_ligase-rel_domated"/>
</dbReference>
<evidence type="ECO:0000313" key="9">
    <source>
        <dbReference type="Proteomes" id="UP000325684"/>
    </source>
</evidence>
<dbReference type="PANTHER" id="PTHR37422:SF13">
    <property type="entry name" value="LIPOPOLYSACCHARIDE BIOSYNTHESIS PROTEIN PA4999-RELATED"/>
    <property type="match status" value="1"/>
</dbReference>
<protein>
    <submittedName>
        <fullName evidence="8">O-antigen ligase family protein</fullName>
    </submittedName>
</protein>
<feature type="transmembrane region" description="Helical" evidence="6">
    <location>
        <begin position="189"/>
        <end position="212"/>
    </location>
</feature>
<comment type="subcellular location">
    <subcellularLocation>
        <location evidence="1">Membrane</location>
        <topology evidence="1">Multi-pass membrane protein</topology>
    </subcellularLocation>
</comment>
<feature type="transmembrane region" description="Helical" evidence="6">
    <location>
        <begin position="232"/>
        <end position="251"/>
    </location>
</feature>
<dbReference type="InterPro" id="IPR051533">
    <property type="entry name" value="WaaL-like"/>
</dbReference>
<gene>
    <name evidence="8" type="ORF">FEZ63_19635</name>
</gene>
<dbReference type="Pfam" id="PF04932">
    <property type="entry name" value="Wzy_C"/>
    <property type="match status" value="1"/>
</dbReference>
<dbReference type="GO" id="GO:0016020">
    <property type="term" value="C:membrane"/>
    <property type="evidence" value="ECO:0007669"/>
    <property type="project" value="UniProtKB-SubCell"/>
</dbReference>
<sequence>MSQARLTSGGHFTTPPPPRSTGLGGRLAELGFWAVIGLALAYFIGSADWVSAALVIGLGAVGVFLVTSPKVIAILWMVGQPTFFVFPNNVASGVPFFTLERGLFLILLGLMLVRTLTRSGIRRPLNGLEWSILAFVGVLVCSFLTTLPLKDLKIVRSDIALLFQCYLMPWLSILIARRMDWTELDVLRFLRLLTVTGIALVAIGVLQFFFHVQWFTPRSFEVIHEGRTTGTFGNAVEYGSTLSGLAILTLAQFTMARDPLLRAVLLACCGAMVGGVIICLTRSPLVGLAAGLLVIYLGDPRIRSFLAGGAVVGLIGAILIIPLVLDTDALTARFEEMEPIYNRVALFATAGQMIGAYPLFGVGFGRYGFSDYKTAYLTGIGEIGAEWAASIGIPHLEYIHIAVLTGLVGLGCYILATRACIRTLRAISANKQTSPFTRTVAIYVLALLVSLIVNGLFVDFMAYNYFASLVYFMVGVTSVMRPDLPASRRSGETLPIG</sequence>
<keyword evidence="9" id="KW-1185">Reference proteome</keyword>
<feature type="transmembrane region" description="Helical" evidence="6">
    <location>
        <begin position="96"/>
        <end position="116"/>
    </location>
</feature>
<dbReference type="GO" id="GO:0016874">
    <property type="term" value="F:ligase activity"/>
    <property type="evidence" value="ECO:0007669"/>
    <property type="project" value="UniProtKB-KW"/>
</dbReference>
<feature type="domain" description="O-antigen ligase-related" evidence="7">
    <location>
        <begin position="270"/>
        <end position="414"/>
    </location>
</feature>
<dbReference type="EMBL" id="VCMV01000041">
    <property type="protein sequence ID" value="KAB0265162.1"/>
    <property type="molecule type" value="Genomic_DNA"/>
</dbReference>
<dbReference type="OrthoDB" id="8014235at2"/>
<keyword evidence="2 6" id="KW-0812">Transmembrane</keyword>
<keyword evidence="4 6" id="KW-0472">Membrane</keyword>
<reference evidence="8 9" key="1">
    <citation type="journal article" date="2019" name="Microorganisms">
        <title>Genome Insights into the Novel Species Microvirga brassicacearum, a Rapeseed Endophyte with Biotechnological Potential.</title>
        <authorList>
            <person name="Jimenez-Gomez A."/>
            <person name="Saati-Santamaria Z."/>
            <person name="Igual J.M."/>
            <person name="Rivas R."/>
            <person name="Mateos P.F."/>
            <person name="Garcia-Fraile P."/>
        </authorList>
    </citation>
    <scope>NUCLEOTIDE SEQUENCE [LARGE SCALE GENOMIC DNA]</scope>
    <source>
        <strain evidence="8 9">CDVBN77</strain>
    </source>
</reference>
<evidence type="ECO:0000259" key="7">
    <source>
        <dbReference type="Pfam" id="PF04932"/>
    </source>
</evidence>
<feature type="transmembrane region" description="Helical" evidence="6">
    <location>
        <begin position="263"/>
        <end position="296"/>
    </location>
</feature>
<dbReference type="Proteomes" id="UP000325684">
    <property type="component" value="Unassembled WGS sequence"/>
</dbReference>
<feature type="transmembrane region" description="Helical" evidence="6">
    <location>
        <begin position="302"/>
        <end position="325"/>
    </location>
</feature>
<feature type="transmembrane region" description="Helical" evidence="6">
    <location>
        <begin position="346"/>
        <end position="369"/>
    </location>
</feature>
<feature type="transmembrane region" description="Helical" evidence="6">
    <location>
        <begin position="52"/>
        <end position="76"/>
    </location>
</feature>
<evidence type="ECO:0000313" key="8">
    <source>
        <dbReference type="EMBL" id="KAB0265162.1"/>
    </source>
</evidence>
<evidence type="ECO:0000256" key="5">
    <source>
        <dbReference type="SAM" id="MobiDB-lite"/>
    </source>
</evidence>
<keyword evidence="3 6" id="KW-1133">Transmembrane helix</keyword>
<feature type="region of interest" description="Disordered" evidence="5">
    <location>
        <begin position="1"/>
        <end position="20"/>
    </location>
</feature>
<organism evidence="8 9">
    <name type="scientific">Microvirga brassicacearum</name>
    <dbReference type="NCBI Taxonomy" id="2580413"/>
    <lineage>
        <taxon>Bacteria</taxon>
        <taxon>Pseudomonadati</taxon>
        <taxon>Pseudomonadota</taxon>
        <taxon>Alphaproteobacteria</taxon>
        <taxon>Hyphomicrobiales</taxon>
        <taxon>Methylobacteriaceae</taxon>
        <taxon>Microvirga</taxon>
    </lineage>
</organism>
<evidence type="ECO:0000256" key="2">
    <source>
        <dbReference type="ARBA" id="ARBA00022692"/>
    </source>
</evidence>
<proteinExistence type="predicted"/>
<name>A0A5N3P613_9HYPH</name>
<evidence type="ECO:0000256" key="6">
    <source>
        <dbReference type="SAM" id="Phobius"/>
    </source>
</evidence>
<keyword evidence="8" id="KW-0436">Ligase</keyword>
<feature type="transmembrane region" description="Helical" evidence="6">
    <location>
        <begin position="159"/>
        <end position="177"/>
    </location>
</feature>
<evidence type="ECO:0000256" key="1">
    <source>
        <dbReference type="ARBA" id="ARBA00004141"/>
    </source>
</evidence>
<dbReference type="PANTHER" id="PTHR37422">
    <property type="entry name" value="TEICHURONIC ACID BIOSYNTHESIS PROTEIN TUAE"/>
    <property type="match status" value="1"/>
</dbReference>